<accession>A0A8B9HDA9</accession>
<dbReference type="PANTHER" id="PTHR20859">
    <property type="entry name" value="INTERFERON/INTERLEUKIN RECEPTOR"/>
    <property type="match status" value="1"/>
</dbReference>
<evidence type="ECO:0000313" key="5">
    <source>
        <dbReference type="Proteomes" id="UP000694621"/>
    </source>
</evidence>
<protein>
    <recommendedName>
        <fullName evidence="6">Fibronectin type-III domain-containing protein</fullName>
    </recommendedName>
</protein>
<dbReference type="GO" id="GO:0005886">
    <property type="term" value="C:plasma membrane"/>
    <property type="evidence" value="ECO:0007669"/>
    <property type="project" value="TreeGrafter"/>
</dbReference>
<reference evidence="4" key="1">
    <citation type="submission" date="2025-08" db="UniProtKB">
        <authorList>
            <consortium name="Ensembl"/>
        </authorList>
    </citation>
    <scope>IDENTIFICATION</scope>
</reference>
<dbReference type="InterPro" id="IPR015373">
    <property type="entry name" value="Interferon/interleukin_rcp_dom"/>
</dbReference>
<proteinExistence type="predicted"/>
<feature type="domain" description="Fibronectin type-III" evidence="2">
    <location>
        <begin position="13"/>
        <end position="55"/>
    </location>
</feature>
<dbReference type="OrthoDB" id="8947665at2759"/>
<dbReference type="SUPFAM" id="SSF49265">
    <property type="entry name" value="Fibronectin type III"/>
    <property type="match status" value="2"/>
</dbReference>
<feature type="domain" description="Interferon/interleukin receptor" evidence="3">
    <location>
        <begin position="78"/>
        <end position="167"/>
    </location>
</feature>
<dbReference type="InterPro" id="IPR003961">
    <property type="entry name" value="FN3_dom"/>
</dbReference>
<dbReference type="Pfam" id="PF09294">
    <property type="entry name" value="Interfer-bind"/>
    <property type="match status" value="1"/>
</dbReference>
<dbReference type="Gene3D" id="2.60.40.10">
    <property type="entry name" value="Immunoglobulins"/>
    <property type="match status" value="2"/>
</dbReference>
<evidence type="ECO:0000259" key="2">
    <source>
        <dbReference type="Pfam" id="PF01108"/>
    </source>
</evidence>
<sequence>FLHFLVNLFFFSSNLLPTPENVTLLSNNFNHILIWSPGRGTPQGTVYSINVERRRVKTNKTILDISKYIFCFVCDSAIIGPPAVTMSGCGNCFNISFSLPVREGLWNRTNFYKGIVFYIRLKKAGEEKLYNCSVKNLQLGGNYCVQAQPHINVNENTRPSDWFCAFTSTVEERGGKVSEGTLKLFTSNILVPKCKGYIYNLISIIINSKIVPISFCLTRLL</sequence>
<dbReference type="Ensembl" id="ENSAMXT00005012190.1">
    <property type="protein sequence ID" value="ENSAMXP00005010963.1"/>
    <property type="gene ID" value="ENSAMXG00005006069.1"/>
</dbReference>
<dbReference type="Proteomes" id="UP000694621">
    <property type="component" value="Unplaced"/>
</dbReference>
<feature type="signal peptide" evidence="1">
    <location>
        <begin position="1"/>
        <end position="17"/>
    </location>
</feature>
<dbReference type="AlphaFoldDB" id="A0A8B9HDA9"/>
<dbReference type="InterPro" id="IPR050650">
    <property type="entry name" value="Type-II_Cytokine-TF_Rcpt"/>
</dbReference>
<evidence type="ECO:0000256" key="1">
    <source>
        <dbReference type="SAM" id="SignalP"/>
    </source>
</evidence>
<dbReference type="InterPro" id="IPR013783">
    <property type="entry name" value="Ig-like_fold"/>
</dbReference>
<feature type="chain" id="PRO_5034611185" description="Fibronectin type-III domain-containing protein" evidence="1">
    <location>
        <begin position="18"/>
        <end position="221"/>
    </location>
</feature>
<evidence type="ECO:0000259" key="3">
    <source>
        <dbReference type="Pfam" id="PF09294"/>
    </source>
</evidence>
<keyword evidence="1" id="KW-0732">Signal</keyword>
<evidence type="ECO:0008006" key="6">
    <source>
        <dbReference type="Google" id="ProtNLM"/>
    </source>
</evidence>
<dbReference type="InterPro" id="IPR036116">
    <property type="entry name" value="FN3_sf"/>
</dbReference>
<name>A0A8B9HDA9_ASTMX</name>
<organism evidence="4 5">
    <name type="scientific">Astyanax mexicanus</name>
    <name type="common">Blind cave fish</name>
    <name type="synonym">Astyanax fasciatus mexicanus</name>
    <dbReference type="NCBI Taxonomy" id="7994"/>
    <lineage>
        <taxon>Eukaryota</taxon>
        <taxon>Metazoa</taxon>
        <taxon>Chordata</taxon>
        <taxon>Craniata</taxon>
        <taxon>Vertebrata</taxon>
        <taxon>Euteleostomi</taxon>
        <taxon>Actinopterygii</taxon>
        <taxon>Neopterygii</taxon>
        <taxon>Teleostei</taxon>
        <taxon>Ostariophysi</taxon>
        <taxon>Characiformes</taxon>
        <taxon>Characoidei</taxon>
        <taxon>Acestrorhamphidae</taxon>
        <taxon>Acestrorhamphinae</taxon>
        <taxon>Astyanax</taxon>
    </lineage>
</organism>
<dbReference type="PANTHER" id="PTHR20859:SF53">
    <property type="entry name" value="INTERLEUKIN-22 RECEPTOR SUBUNIT ALPHA-1"/>
    <property type="match status" value="1"/>
</dbReference>
<dbReference type="GO" id="GO:0004896">
    <property type="term" value="F:cytokine receptor activity"/>
    <property type="evidence" value="ECO:0007669"/>
    <property type="project" value="TreeGrafter"/>
</dbReference>
<evidence type="ECO:0000313" key="4">
    <source>
        <dbReference type="Ensembl" id="ENSAMXP00005010963.1"/>
    </source>
</evidence>
<dbReference type="Pfam" id="PF01108">
    <property type="entry name" value="Tissue_fac"/>
    <property type="match status" value="1"/>
</dbReference>